<dbReference type="RefSeq" id="WP_133713443.1">
    <property type="nucleotide sequence ID" value="NZ_SOAG01000028.1"/>
</dbReference>
<gene>
    <name evidence="1" type="ORF">C8P70_12829</name>
</gene>
<keyword evidence="2" id="KW-1185">Reference proteome</keyword>
<dbReference type="EMBL" id="SOAG01000028">
    <property type="protein sequence ID" value="TDS53334.1"/>
    <property type="molecule type" value="Genomic_DNA"/>
</dbReference>
<accession>A0A4R7EWY6</accession>
<evidence type="ECO:0000313" key="1">
    <source>
        <dbReference type="EMBL" id="TDS53334.1"/>
    </source>
</evidence>
<organism evidence="1 2">
    <name type="scientific">Myroides indicus</name>
    <dbReference type="NCBI Taxonomy" id="1323422"/>
    <lineage>
        <taxon>Bacteria</taxon>
        <taxon>Pseudomonadati</taxon>
        <taxon>Bacteroidota</taxon>
        <taxon>Flavobacteriia</taxon>
        <taxon>Flavobacteriales</taxon>
        <taxon>Flavobacteriaceae</taxon>
        <taxon>Myroides</taxon>
    </lineage>
</organism>
<dbReference type="OrthoDB" id="1452275at2"/>
<comment type="caution">
    <text evidence="1">The sequence shown here is derived from an EMBL/GenBank/DDBJ whole genome shotgun (WGS) entry which is preliminary data.</text>
</comment>
<sequence>MSYTYLKSPIYDCPDNHKNQYFDPSIDSYICTTCKAEFPANSFSDQTEEIESYDNEYENYIGI</sequence>
<dbReference type="Proteomes" id="UP000295215">
    <property type="component" value="Unassembled WGS sequence"/>
</dbReference>
<reference evidence="1 2" key="1">
    <citation type="submission" date="2019-03" db="EMBL/GenBank/DDBJ databases">
        <title>Genomic Encyclopedia of Archaeal and Bacterial Type Strains, Phase II (KMG-II): from individual species to whole genera.</title>
        <authorList>
            <person name="Goeker M."/>
        </authorList>
    </citation>
    <scope>NUCLEOTIDE SEQUENCE [LARGE SCALE GENOMIC DNA]</scope>
    <source>
        <strain evidence="1 2">DSM 28213</strain>
    </source>
</reference>
<protein>
    <submittedName>
        <fullName evidence="1">Uncharacterized protein</fullName>
    </submittedName>
</protein>
<evidence type="ECO:0000313" key="2">
    <source>
        <dbReference type="Proteomes" id="UP000295215"/>
    </source>
</evidence>
<dbReference type="AlphaFoldDB" id="A0A4R7EWY6"/>
<name>A0A4R7EWY6_9FLAO</name>
<proteinExistence type="predicted"/>